<gene>
    <name evidence="1" type="ORF">ACFS5M_11690</name>
</gene>
<dbReference type="Proteomes" id="UP001597533">
    <property type="component" value="Unassembled WGS sequence"/>
</dbReference>
<dbReference type="CDD" id="cd07812">
    <property type="entry name" value="SRPBCC"/>
    <property type="match status" value="1"/>
</dbReference>
<dbReference type="RefSeq" id="WP_183488358.1">
    <property type="nucleotide sequence ID" value="NZ_JBHUOV010000007.1"/>
</dbReference>
<evidence type="ECO:0000313" key="2">
    <source>
        <dbReference type="Proteomes" id="UP001597533"/>
    </source>
</evidence>
<keyword evidence="2" id="KW-1185">Reference proteome</keyword>
<proteinExistence type="predicted"/>
<comment type="caution">
    <text evidence="1">The sequence shown here is derived from an EMBL/GenBank/DDBJ whole genome shotgun (WGS) entry which is preliminary data.</text>
</comment>
<name>A0ABW5WPH6_9FLAO</name>
<organism evidence="1 2">
    <name type="scientific">Lacinutrix iliipiscaria</name>
    <dbReference type="NCBI Taxonomy" id="1230532"/>
    <lineage>
        <taxon>Bacteria</taxon>
        <taxon>Pseudomonadati</taxon>
        <taxon>Bacteroidota</taxon>
        <taxon>Flavobacteriia</taxon>
        <taxon>Flavobacteriales</taxon>
        <taxon>Flavobacteriaceae</taxon>
        <taxon>Lacinutrix</taxon>
    </lineage>
</organism>
<dbReference type="InterPro" id="IPR023393">
    <property type="entry name" value="START-like_dom_sf"/>
</dbReference>
<dbReference type="EMBL" id="JBHUOV010000007">
    <property type="protein sequence ID" value="MFD2824334.1"/>
    <property type="molecule type" value="Genomic_DNA"/>
</dbReference>
<sequence length="151" mass="17877">MTYTTEIIIELPLDDFIKKLNNAENMKHWQKGLVRYEYISGIPGELGSKMELFYKLGKREMNLTETIIYSKLPHELHMTYDTKGVHNIQKNYFESTPEGFTKWTSKNEFLPTTFTLRMMILLMPRAFKKQSMKYLLDFKNFAENDISVNEA</sequence>
<reference evidence="2" key="1">
    <citation type="journal article" date="2019" name="Int. J. Syst. Evol. Microbiol.">
        <title>The Global Catalogue of Microorganisms (GCM) 10K type strain sequencing project: providing services to taxonomists for standard genome sequencing and annotation.</title>
        <authorList>
            <consortium name="The Broad Institute Genomics Platform"/>
            <consortium name="The Broad Institute Genome Sequencing Center for Infectious Disease"/>
            <person name="Wu L."/>
            <person name="Ma J."/>
        </authorList>
    </citation>
    <scope>NUCLEOTIDE SEQUENCE [LARGE SCALE GENOMIC DNA]</scope>
    <source>
        <strain evidence="2">KCTC 32141</strain>
    </source>
</reference>
<evidence type="ECO:0000313" key="1">
    <source>
        <dbReference type="EMBL" id="MFD2824334.1"/>
    </source>
</evidence>
<accession>A0ABW5WPH6</accession>
<dbReference type="Gene3D" id="3.30.530.20">
    <property type="match status" value="1"/>
</dbReference>
<dbReference type="SUPFAM" id="SSF55961">
    <property type="entry name" value="Bet v1-like"/>
    <property type="match status" value="1"/>
</dbReference>
<protein>
    <submittedName>
        <fullName evidence="1">SRPBCC family protein</fullName>
    </submittedName>
</protein>